<keyword evidence="3" id="KW-0677">Repeat</keyword>
<dbReference type="SMART" id="SM00028">
    <property type="entry name" value="TPR"/>
    <property type="match status" value="5"/>
</dbReference>
<keyword evidence="7" id="KW-1133">Transmembrane helix</keyword>
<evidence type="ECO:0000313" key="9">
    <source>
        <dbReference type="Proteomes" id="UP000321150"/>
    </source>
</evidence>
<dbReference type="PANTHER" id="PTHR46630:SF1">
    <property type="entry name" value="TETRATRICOPEPTIDE REPEAT PROTEIN 29"/>
    <property type="match status" value="1"/>
</dbReference>
<sequence length="477" mass="56016">MMKLFIFFFPLFIFAQQKITPQYIDAEYNKVETLRKEGKFDEYVKKNLLLLKESKRINHSKGIALGYLHLAGSYSYAKDYKKGLEYLKLARNEKYADNNPEFQILIKRYLGFNYYNMGLYQEAITSFKDVVALSDEIPIDTSRYFKSAAYIEMGIVYKDQNKLDSSRLYLKKGLTILRNNRKVTYESKVNILIYSLVLIEIDVYENKIDSAEIKLKSLEGNAKKIPGNYNFQLYKVKGLIHEHKKEYDSAISNYQKAIPLAQNLKNITQVQWLYNAASNVYKKTGDKDSAEKYFQKYTSIKDSLANAKQPAIENTVKELVTQKENEIKTKSKLLIYIIWIGAFGILIFILLVIKRMRKKNKILRVKEQETQALNQQLNLAFEEVVRLAKNNDPEFLTRFQEVYPNFFPKLLQIEPQLQNSELKFCALLFLNFSSKDIATYTFVQPQSIQTRKNRLRKKLNISSEEDIYIWMKNMNNQ</sequence>
<comment type="similarity">
    <text evidence="5">Belongs to the Rap family.</text>
</comment>
<feature type="transmembrane region" description="Helical" evidence="7">
    <location>
        <begin position="333"/>
        <end position="353"/>
    </location>
</feature>
<dbReference type="GO" id="GO:0005737">
    <property type="term" value="C:cytoplasm"/>
    <property type="evidence" value="ECO:0007669"/>
    <property type="project" value="UniProtKB-SubCell"/>
</dbReference>
<keyword evidence="7" id="KW-0472">Membrane</keyword>
<dbReference type="SUPFAM" id="SSF46894">
    <property type="entry name" value="C-terminal effector domain of the bipartite response regulators"/>
    <property type="match status" value="1"/>
</dbReference>
<evidence type="ECO:0000256" key="3">
    <source>
        <dbReference type="ARBA" id="ARBA00022737"/>
    </source>
</evidence>
<comment type="caution">
    <text evidence="8">The sequence shown here is derived from an EMBL/GenBank/DDBJ whole genome shotgun (WGS) entry which is preliminary data.</text>
</comment>
<evidence type="ECO:0000256" key="4">
    <source>
        <dbReference type="ARBA" id="ARBA00022803"/>
    </source>
</evidence>
<dbReference type="InterPro" id="IPR036388">
    <property type="entry name" value="WH-like_DNA-bd_sf"/>
</dbReference>
<evidence type="ECO:0000256" key="1">
    <source>
        <dbReference type="ARBA" id="ARBA00004496"/>
    </source>
</evidence>
<gene>
    <name evidence="8" type="ORF">CLA01_30490</name>
</gene>
<dbReference type="SUPFAM" id="SSF48452">
    <property type="entry name" value="TPR-like"/>
    <property type="match status" value="1"/>
</dbReference>
<organism evidence="8 9">
    <name type="scientific">Chryseobacterium lathyri</name>
    <dbReference type="NCBI Taxonomy" id="395933"/>
    <lineage>
        <taxon>Bacteria</taxon>
        <taxon>Pseudomonadati</taxon>
        <taxon>Bacteroidota</taxon>
        <taxon>Flavobacteriia</taxon>
        <taxon>Flavobacteriales</taxon>
        <taxon>Weeksellaceae</taxon>
        <taxon>Chryseobacterium group</taxon>
        <taxon>Chryseobacterium</taxon>
    </lineage>
</organism>
<dbReference type="InterPro" id="IPR016032">
    <property type="entry name" value="Sig_transdc_resp-reg_C-effctor"/>
</dbReference>
<evidence type="ECO:0000256" key="2">
    <source>
        <dbReference type="ARBA" id="ARBA00022490"/>
    </source>
</evidence>
<dbReference type="GO" id="GO:0003677">
    <property type="term" value="F:DNA binding"/>
    <property type="evidence" value="ECO:0007669"/>
    <property type="project" value="InterPro"/>
</dbReference>
<protein>
    <recommendedName>
        <fullName evidence="10">HTH luxR-type domain-containing protein</fullName>
    </recommendedName>
</protein>
<evidence type="ECO:0000256" key="7">
    <source>
        <dbReference type="SAM" id="Phobius"/>
    </source>
</evidence>
<proteinExistence type="inferred from homology"/>
<dbReference type="Pfam" id="PF13424">
    <property type="entry name" value="TPR_12"/>
    <property type="match status" value="1"/>
</dbReference>
<name>A0A511YCQ8_9FLAO</name>
<dbReference type="EMBL" id="BJYI01000011">
    <property type="protein sequence ID" value="GEN72977.1"/>
    <property type="molecule type" value="Genomic_DNA"/>
</dbReference>
<dbReference type="RefSeq" id="WP_111955207.1">
    <property type="nucleotide sequence ID" value="NZ_BJYI01000011.1"/>
</dbReference>
<evidence type="ECO:0000313" key="8">
    <source>
        <dbReference type="EMBL" id="GEN72977.1"/>
    </source>
</evidence>
<dbReference type="InterPro" id="IPR011990">
    <property type="entry name" value="TPR-like_helical_dom_sf"/>
</dbReference>
<keyword evidence="7" id="KW-0812">Transmembrane</keyword>
<dbReference type="PROSITE" id="PS50005">
    <property type="entry name" value="TPR"/>
    <property type="match status" value="1"/>
</dbReference>
<dbReference type="InterPro" id="IPR051476">
    <property type="entry name" value="Bac_ResReg_Asp_Phosphatase"/>
</dbReference>
<dbReference type="OrthoDB" id="1017207at2"/>
<dbReference type="AlphaFoldDB" id="A0A511YCQ8"/>
<dbReference type="InterPro" id="IPR019734">
    <property type="entry name" value="TPR_rpt"/>
</dbReference>
<evidence type="ECO:0000256" key="5">
    <source>
        <dbReference type="ARBA" id="ARBA00038253"/>
    </source>
</evidence>
<dbReference type="Proteomes" id="UP000321150">
    <property type="component" value="Unassembled WGS sequence"/>
</dbReference>
<evidence type="ECO:0008006" key="10">
    <source>
        <dbReference type="Google" id="ProtNLM"/>
    </source>
</evidence>
<keyword evidence="2" id="KW-0963">Cytoplasm</keyword>
<feature type="repeat" description="TPR" evidence="6">
    <location>
        <begin position="231"/>
        <end position="264"/>
    </location>
</feature>
<reference evidence="8 9" key="1">
    <citation type="submission" date="2019-07" db="EMBL/GenBank/DDBJ databases">
        <title>Whole genome shotgun sequence of Chryseobacterium lathyri NBRC 105250.</title>
        <authorList>
            <person name="Hosoyama A."/>
            <person name="Uohara A."/>
            <person name="Ohji S."/>
            <person name="Ichikawa N."/>
        </authorList>
    </citation>
    <scope>NUCLEOTIDE SEQUENCE [LARGE SCALE GENOMIC DNA]</scope>
    <source>
        <strain evidence="8 9">NBRC 105250</strain>
    </source>
</reference>
<evidence type="ECO:0000256" key="6">
    <source>
        <dbReference type="PROSITE-ProRule" id="PRU00339"/>
    </source>
</evidence>
<keyword evidence="4 6" id="KW-0802">TPR repeat</keyword>
<accession>A0A511YCQ8</accession>
<dbReference type="Gene3D" id="1.10.10.10">
    <property type="entry name" value="Winged helix-like DNA-binding domain superfamily/Winged helix DNA-binding domain"/>
    <property type="match status" value="1"/>
</dbReference>
<dbReference type="GO" id="GO:0006355">
    <property type="term" value="P:regulation of DNA-templated transcription"/>
    <property type="evidence" value="ECO:0007669"/>
    <property type="project" value="InterPro"/>
</dbReference>
<comment type="subcellular location">
    <subcellularLocation>
        <location evidence="1">Cytoplasm</location>
    </subcellularLocation>
</comment>
<dbReference type="PANTHER" id="PTHR46630">
    <property type="entry name" value="TETRATRICOPEPTIDE REPEAT PROTEIN 29"/>
    <property type="match status" value="1"/>
</dbReference>
<dbReference type="Gene3D" id="1.25.40.10">
    <property type="entry name" value="Tetratricopeptide repeat domain"/>
    <property type="match status" value="2"/>
</dbReference>